<dbReference type="SUPFAM" id="SSF52151">
    <property type="entry name" value="FabD/lysophospholipase-like"/>
    <property type="match status" value="1"/>
</dbReference>
<dbReference type="Pfam" id="PF00109">
    <property type="entry name" value="ketoacyl-synt"/>
    <property type="match status" value="1"/>
</dbReference>
<keyword evidence="5" id="KW-0808">Transferase</keyword>
<feature type="domain" description="Carrier" evidence="21">
    <location>
        <begin position="1445"/>
        <end position="1520"/>
    </location>
</feature>
<dbReference type="CDD" id="cd08953">
    <property type="entry name" value="KR_2_SDR_x"/>
    <property type="match status" value="1"/>
</dbReference>
<dbReference type="GO" id="GO:0031177">
    <property type="term" value="F:phosphopantetheine binding"/>
    <property type="evidence" value="ECO:0007669"/>
    <property type="project" value="InterPro"/>
</dbReference>
<keyword evidence="10" id="KW-0511">Multifunctional enzyme</keyword>
<evidence type="ECO:0000256" key="9">
    <source>
        <dbReference type="ARBA" id="ARBA00023098"/>
    </source>
</evidence>
<evidence type="ECO:0000313" key="24">
    <source>
        <dbReference type="Proteomes" id="UP000326678"/>
    </source>
</evidence>
<comment type="function">
    <text evidence="15">Part of the PpsABCDE complex involved in the biosynthesis of the lipid core common to phthiocerols and phenolphthiocerols by successive additions of malonyl-CoA or methylmalonyl-CoA extender units. PpsA can accept as substrate the activated forms of either icosanoyl (C20), docosanoyl (C22) or lignoceroyl (C24) groups from FadD26, or a (4-hydroxyphenyl)-C17 or (4-hydroxyphenyl)-C19 fatty acyl from FadD29. PpsA initiates the biosynthesis and extends its substrate using a malonyl-CoA extender unit. The PpsB and PpsC proteins add the second and third malonyl-CoA extender units. PpsD adds an (R)-methylmalonyl unit and PpsE adds a second (R)-methylmalonyl unit. The incorporation of the methylmalonyl units results in formation of two branched methyl groups in the elongated product.</text>
</comment>
<dbReference type="PROSITE" id="PS52004">
    <property type="entry name" value="KS3_2"/>
    <property type="match status" value="1"/>
</dbReference>
<dbReference type="InterPro" id="IPR014031">
    <property type="entry name" value="Ketoacyl_synth_C"/>
</dbReference>
<dbReference type="InterPro" id="IPR016035">
    <property type="entry name" value="Acyl_Trfase/lysoPLipase"/>
</dbReference>
<dbReference type="InterPro" id="IPR057326">
    <property type="entry name" value="KR_dom"/>
</dbReference>
<gene>
    <name evidence="23" type="ORF">GXM_10267</name>
</gene>
<comment type="catalytic activity">
    <reaction evidence="11">
        <text>17-(4-hydroxyphenyl)heptadecanoyl-[(phenol)carboxyphthiodiolenone synthase] + 2 (S)-methylmalonyl-CoA + 3 malonyl-CoA + 5 NADPH + 10 H(+) = C35-(phenol)carboxyphthiodiolenone-[(phenol)carboxyphthiodiolenone synthase] + 5 CO2 + 5 NADP(+) + 5 CoA + 2 H2O</text>
        <dbReference type="Rhea" id="RHEA:57756"/>
        <dbReference type="Rhea" id="RHEA-COMP:14272"/>
        <dbReference type="Rhea" id="RHEA-COMP:14989"/>
        <dbReference type="ChEBI" id="CHEBI:15377"/>
        <dbReference type="ChEBI" id="CHEBI:15378"/>
        <dbReference type="ChEBI" id="CHEBI:16526"/>
        <dbReference type="ChEBI" id="CHEBI:57287"/>
        <dbReference type="ChEBI" id="CHEBI:57327"/>
        <dbReference type="ChEBI" id="CHEBI:57384"/>
        <dbReference type="ChEBI" id="CHEBI:57783"/>
        <dbReference type="ChEBI" id="CHEBI:58349"/>
        <dbReference type="ChEBI" id="CHEBI:133300"/>
        <dbReference type="ChEBI" id="CHEBI:142259"/>
        <dbReference type="EC" id="2.3.1.292"/>
    </reaction>
</comment>
<dbReference type="SMART" id="SM00823">
    <property type="entry name" value="PKS_PP"/>
    <property type="match status" value="1"/>
</dbReference>
<dbReference type="SUPFAM" id="SSF55048">
    <property type="entry name" value="Probable ACP-binding domain of malonyl-CoA ACP transacylase"/>
    <property type="match status" value="1"/>
</dbReference>
<accession>A0A5P8WJ94</accession>
<dbReference type="FunFam" id="3.40.47.10:FF:000042">
    <property type="entry name" value="Polyketide synthase Pks13"/>
    <property type="match status" value="1"/>
</dbReference>
<dbReference type="Pfam" id="PF00550">
    <property type="entry name" value="PP-binding"/>
    <property type="match status" value="1"/>
</dbReference>
<evidence type="ECO:0000256" key="15">
    <source>
        <dbReference type="ARBA" id="ARBA00058455"/>
    </source>
</evidence>
<evidence type="ECO:0000256" key="4">
    <source>
        <dbReference type="ARBA" id="ARBA00022553"/>
    </source>
</evidence>
<dbReference type="Gene3D" id="3.40.47.10">
    <property type="match status" value="1"/>
</dbReference>
<dbReference type="EMBL" id="CP045229">
    <property type="protein sequence ID" value="QFS52512.1"/>
    <property type="molecule type" value="Genomic_DNA"/>
</dbReference>
<comment type="cofactor">
    <cofactor evidence="1">
        <name>NADP(+)</name>
        <dbReference type="ChEBI" id="CHEBI:58349"/>
    </cofactor>
</comment>
<evidence type="ECO:0000259" key="21">
    <source>
        <dbReference type="PROSITE" id="PS50075"/>
    </source>
</evidence>
<evidence type="ECO:0000256" key="7">
    <source>
        <dbReference type="ARBA" id="ARBA00022857"/>
    </source>
</evidence>
<dbReference type="GO" id="GO:0004315">
    <property type="term" value="F:3-oxoacyl-[acyl-carrier-protein] synthase activity"/>
    <property type="evidence" value="ECO:0007669"/>
    <property type="project" value="InterPro"/>
</dbReference>
<dbReference type="InterPro" id="IPR020806">
    <property type="entry name" value="PKS_PP-bd"/>
</dbReference>
<sequence length="1542" mass="170421">MDESLQLPDFLHGDEIAIIGMTCRVPGAKNPEEFWENLCAGVESITHFSEQELEAMGVALQLLKHPNYVKASSVLDDIEFFDALFFGFSAHEAEITDPQHRLFLECAWEALERAGYNPETYAGLIGVYAGVGYNNYLLNNLYPNWEPAEAAKDFQLMIATDKDYLTTRVSYKLNLRGPSINVQTACSTSLVAVHLACQSLMNGECDMVLAGSVAVGSPQKGYLYQEGMIYSPDGHCRAFDAHAQGTVSGDGVGVVVLKRLTDAITDGDHILACIKGTALNNDGFLKIGYTAPSIEGQAAVIQEAQSNAGVTAESITYVETHGTGTSLGDPIEITALTQAFRASTSKKGFCAIGSVKTNIGHLGTAAGMAGLIKTVLALQHKQLPPSLHFESPNPSLDFANSPFYVNNTLREWSANGTPRRAGVSSFGIGGTNAHVILEEAPILPISVTSRSWHLILLSAKTATALEQTTTNLGNYLQMHPQINLADAAYSLSIGRKKFNHRRMLVCHDLQSAVFALTQENHQQLLTAFEEARERSVVFMFSGQGSQYLNMGWDLYQQEPIFREQIQLCCQLLQPHLGLDLLKILYPQASHTETATQKLQNTAIAQPAIFVIEYALAQLWIAWGVRPAAMIGHSIGEYVAACLAGVFTLEDALLLIAKRGKLMQQQLSGAMLAVAASEQELIPYFSDDVTIAAINGPHRCVASGPKSAIDDLQQQLVAKGIESRLLHTSHAFHSAMMESVVEPFIKLVQTVSLRSPQIPYLSNLTGTWITTTQATNPDYWGQHLREPVRFSEGLEQLFQQPQQILLEVGPGHTLSTLATQHPKKAVEQIVLASIRHPQNPQSDLTYLLTTVGQMWLAGVNIDWFGFYDHEHRHKLPLPTYPFERQRYWIDAPQIQQFSSNGKNGKGVSTSIRKNSHLAEWFYIPSWKRSLIVGNGLQELATGTCWLIFSDQAKLGIQLAENLRQVGAEVIVVESGVTLKQQQKDFYTLNPQAQVDYEVLLQQLHQQGKFPQRIVHLWSLNEEDSLPWQEKIDRDQDFGFYSLLYLAQSLGKQADQRKVELTVISNSVQEVIGTEKLSPAKAMVMGPIKVIPQEYPQIRCCHIDVELPSPDHGQQTQLVNQLLMELSLPSDEQVVAYRGNYRWVQTFEPIHLPSTDNFTLRNQGVYLITGGLGGIGLVLAEYLAKTVQAKLVLLGRSSFPSPETWQNWLITHNAEDPVSHQIRRLQAIEAVGAKVLVISADVADRQQLQTAIAQAKQQYGTIHGVIHAAGIAGGGLIERKTRQIVEQTLAPKVKGTLLLHELLQDTKLDFLLLVSSIVAILGEFGLVDYCAANVFLDVFAQQTNWSCITWDGWRDVGMGSNANLPQQLQAWHAEGLERAILPDEGTETFSRILNSGLHRVVVSTHDLLYRVEKAKTLTLESLLDNTEKSAKTQSAHPRPQMSRPYEAPRNNLEEALSIIWQKLFNIEPIGINDNFLEIGGDSLLATQLVSRVRQGLQIELPLQSLFVAPTVAELAEYIENLRQKTADLSDADGVVANNREEISI</sequence>
<dbReference type="InterPro" id="IPR014030">
    <property type="entry name" value="Ketoacyl_synth_N"/>
</dbReference>
<evidence type="ECO:0000256" key="10">
    <source>
        <dbReference type="ARBA" id="ARBA00023268"/>
    </source>
</evidence>
<dbReference type="PROSITE" id="PS00012">
    <property type="entry name" value="PHOSPHOPANTETHEINE"/>
    <property type="match status" value="1"/>
</dbReference>
<evidence type="ECO:0000256" key="20">
    <source>
        <dbReference type="ARBA" id="ARBA00084020"/>
    </source>
</evidence>
<dbReference type="FunFam" id="1.10.1200.10:FF:000005">
    <property type="entry name" value="Nonribosomal peptide synthetase 1"/>
    <property type="match status" value="1"/>
</dbReference>
<organism evidence="23 24">
    <name type="scientific">Nostoc sphaeroides CCNUC1</name>
    <dbReference type="NCBI Taxonomy" id="2653204"/>
    <lineage>
        <taxon>Bacteria</taxon>
        <taxon>Bacillati</taxon>
        <taxon>Cyanobacteriota</taxon>
        <taxon>Cyanophyceae</taxon>
        <taxon>Nostocales</taxon>
        <taxon>Nostocaceae</taxon>
        <taxon>Nostoc</taxon>
    </lineage>
</organism>
<dbReference type="SUPFAM" id="SSF51735">
    <property type="entry name" value="NAD(P)-binding Rossmann-fold domains"/>
    <property type="match status" value="2"/>
</dbReference>
<keyword evidence="8" id="KW-0560">Oxidoreductase</keyword>
<dbReference type="GO" id="GO:0034081">
    <property type="term" value="C:polyketide synthase complex"/>
    <property type="evidence" value="ECO:0007669"/>
    <property type="project" value="UniProtKB-ARBA"/>
</dbReference>
<keyword evidence="4" id="KW-0597">Phosphoprotein</keyword>
<evidence type="ECO:0000259" key="22">
    <source>
        <dbReference type="PROSITE" id="PS52004"/>
    </source>
</evidence>
<comment type="catalytic activity">
    <reaction evidence="12">
        <text>19-(4-hydroxyphenyl)nonadecanoyl-[(phenol)carboxyphthiodiolenone synthase] + 2 (S)-methylmalonyl-CoA + 3 malonyl-CoA + 5 NADPH + 10 H(+) = C37-(phenol)carboxyphthiodiolenone-[(phenol)carboxyphthiodiolenone synthase] + 5 CO2 + 5 NADP(+) + 5 CoA + 2 H2O</text>
        <dbReference type="Rhea" id="RHEA:57760"/>
        <dbReference type="Rhea" id="RHEA-COMP:14273"/>
        <dbReference type="Rhea" id="RHEA-COMP:14990"/>
        <dbReference type="ChEBI" id="CHEBI:15377"/>
        <dbReference type="ChEBI" id="CHEBI:15378"/>
        <dbReference type="ChEBI" id="CHEBI:16526"/>
        <dbReference type="ChEBI" id="CHEBI:57287"/>
        <dbReference type="ChEBI" id="CHEBI:57327"/>
        <dbReference type="ChEBI" id="CHEBI:57384"/>
        <dbReference type="ChEBI" id="CHEBI:57783"/>
        <dbReference type="ChEBI" id="CHEBI:58349"/>
        <dbReference type="ChEBI" id="CHEBI:133301"/>
        <dbReference type="ChEBI" id="CHEBI:142260"/>
        <dbReference type="EC" id="2.3.1.292"/>
    </reaction>
</comment>
<dbReference type="Gene3D" id="3.40.366.10">
    <property type="entry name" value="Malonyl-Coenzyme A Acyl Carrier Protein, domain 2"/>
    <property type="match status" value="1"/>
</dbReference>
<evidence type="ECO:0000256" key="5">
    <source>
        <dbReference type="ARBA" id="ARBA00022679"/>
    </source>
</evidence>
<dbReference type="GO" id="GO:0016491">
    <property type="term" value="F:oxidoreductase activity"/>
    <property type="evidence" value="ECO:0007669"/>
    <property type="project" value="UniProtKB-KW"/>
</dbReference>
<evidence type="ECO:0000256" key="17">
    <source>
        <dbReference type="ARBA" id="ARBA00073623"/>
    </source>
</evidence>
<evidence type="ECO:0000256" key="12">
    <source>
        <dbReference type="ARBA" id="ARBA00051971"/>
    </source>
</evidence>
<dbReference type="InterPro" id="IPR006162">
    <property type="entry name" value="Ppantetheine_attach_site"/>
</dbReference>
<dbReference type="SUPFAM" id="SSF47336">
    <property type="entry name" value="ACP-like"/>
    <property type="match status" value="1"/>
</dbReference>
<dbReference type="Proteomes" id="UP000326678">
    <property type="component" value="Chromosome pGXM02"/>
</dbReference>
<evidence type="ECO:0000256" key="3">
    <source>
        <dbReference type="ARBA" id="ARBA00022450"/>
    </source>
</evidence>
<dbReference type="PROSITE" id="PS00606">
    <property type="entry name" value="KS3_1"/>
    <property type="match status" value="1"/>
</dbReference>
<evidence type="ECO:0000256" key="11">
    <source>
        <dbReference type="ARBA" id="ARBA00050973"/>
    </source>
</evidence>
<dbReference type="KEGG" id="nsh:GXM_10267"/>
<name>A0A5P8WJ94_9NOSO</name>
<evidence type="ECO:0000256" key="1">
    <source>
        <dbReference type="ARBA" id="ARBA00001937"/>
    </source>
</evidence>
<dbReference type="GO" id="GO:0006633">
    <property type="term" value="P:fatty acid biosynthetic process"/>
    <property type="evidence" value="ECO:0007669"/>
    <property type="project" value="InterPro"/>
</dbReference>
<dbReference type="InterPro" id="IPR016036">
    <property type="entry name" value="Malonyl_transacylase_ACP-bd"/>
</dbReference>
<evidence type="ECO:0000256" key="2">
    <source>
        <dbReference type="ARBA" id="ARBA00001957"/>
    </source>
</evidence>
<proteinExistence type="predicted"/>
<keyword evidence="7" id="KW-0521">NADP</keyword>
<dbReference type="InterPro" id="IPR050091">
    <property type="entry name" value="PKS_NRPS_Biosynth_Enz"/>
</dbReference>
<keyword evidence="9" id="KW-0443">Lipid metabolism</keyword>
<evidence type="ECO:0000256" key="18">
    <source>
        <dbReference type="ARBA" id="ARBA00075053"/>
    </source>
</evidence>
<dbReference type="CDD" id="cd00833">
    <property type="entry name" value="PKS"/>
    <property type="match status" value="1"/>
</dbReference>
<dbReference type="InterPro" id="IPR049490">
    <property type="entry name" value="C883_1060-like_KR_N"/>
</dbReference>
<dbReference type="SMART" id="SM00822">
    <property type="entry name" value="PKS_KR"/>
    <property type="match status" value="1"/>
</dbReference>
<dbReference type="InterPro" id="IPR036736">
    <property type="entry name" value="ACP-like_sf"/>
</dbReference>
<dbReference type="InterPro" id="IPR016039">
    <property type="entry name" value="Thiolase-like"/>
</dbReference>
<evidence type="ECO:0000256" key="13">
    <source>
        <dbReference type="ARBA" id="ARBA00052119"/>
    </source>
</evidence>
<dbReference type="Pfam" id="PF21394">
    <property type="entry name" value="Beta-ketacyl_N"/>
    <property type="match status" value="1"/>
</dbReference>
<dbReference type="InterPro" id="IPR013968">
    <property type="entry name" value="PKS_KR"/>
</dbReference>
<evidence type="ECO:0000256" key="14">
    <source>
        <dbReference type="ARBA" id="ARBA00052745"/>
    </source>
</evidence>
<dbReference type="InterPro" id="IPR018201">
    <property type="entry name" value="Ketoacyl_synth_AS"/>
</dbReference>
<dbReference type="InterPro" id="IPR009081">
    <property type="entry name" value="PP-bd_ACP"/>
</dbReference>
<evidence type="ECO:0000256" key="6">
    <source>
        <dbReference type="ARBA" id="ARBA00022832"/>
    </source>
</evidence>
<dbReference type="Pfam" id="PF08659">
    <property type="entry name" value="KR"/>
    <property type="match status" value="1"/>
</dbReference>
<dbReference type="SMART" id="SM00827">
    <property type="entry name" value="PKS_AT"/>
    <property type="match status" value="1"/>
</dbReference>
<dbReference type="InterPro" id="IPR036291">
    <property type="entry name" value="NAD(P)-bd_dom_sf"/>
</dbReference>
<dbReference type="Gene3D" id="3.40.50.720">
    <property type="entry name" value="NAD(P)-binding Rossmann-like Domain"/>
    <property type="match status" value="1"/>
</dbReference>
<evidence type="ECO:0000256" key="19">
    <source>
        <dbReference type="ARBA" id="ARBA00078169"/>
    </source>
</evidence>
<comment type="catalytic activity">
    <reaction evidence="14">
        <text>icosanoyl-[(phenol)carboxyphthiodiolenone synthase] + 2 (S)-methylmalonyl-CoA + 3 malonyl-CoA + 5 NADPH + 10 H(+) = C32-carboxyphthiodiolenone-[(phenol)carboxyphthiodiolenone synthase] + 5 CO2 + 5 NADP(+) + 5 CoA + 2 H2O</text>
        <dbReference type="Rhea" id="RHEA:57748"/>
        <dbReference type="Rhea" id="RHEA-COMP:14985"/>
        <dbReference type="Rhea" id="RHEA-COMP:14986"/>
        <dbReference type="ChEBI" id="CHEBI:15377"/>
        <dbReference type="ChEBI" id="CHEBI:15378"/>
        <dbReference type="ChEBI" id="CHEBI:16526"/>
        <dbReference type="ChEBI" id="CHEBI:57287"/>
        <dbReference type="ChEBI" id="CHEBI:57327"/>
        <dbReference type="ChEBI" id="CHEBI:57384"/>
        <dbReference type="ChEBI" id="CHEBI:57783"/>
        <dbReference type="ChEBI" id="CHEBI:58349"/>
        <dbReference type="ChEBI" id="CHEBI:87848"/>
        <dbReference type="ChEBI" id="CHEBI:142236"/>
        <dbReference type="EC" id="2.3.1.292"/>
    </reaction>
</comment>
<dbReference type="GO" id="GO:0071770">
    <property type="term" value="P:DIM/DIP cell wall layer assembly"/>
    <property type="evidence" value="ECO:0007669"/>
    <property type="project" value="TreeGrafter"/>
</dbReference>
<dbReference type="SMART" id="SM00825">
    <property type="entry name" value="PKS_KS"/>
    <property type="match status" value="1"/>
</dbReference>
<dbReference type="Gene3D" id="1.10.1200.10">
    <property type="entry name" value="ACP-like"/>
    <property type="match status" value="1"/>
</dbReference>
<comment type="cofactor">
    <cofactor evidence="2">
        <name>pantetheine 4'-phosphate</name>
        <dbReference type="ChEBI" id="CHEBI:47942"/>
    </cofactor>
</comment>
<dbReference type="RefSeq" id="WP_152592728.1">
    <property type="nucleotide sequence ID" value="NZ_CP045229.1"/>
</dbReference>
<dbReference type="InterPro" id="IPR001227">
    <property type="entry name" value="Ac_transferase_dom_sf"/>
</dbReference>
<dbReference type="SUPFAM" id="SSF53901">
    <property type="entry name" value="Thiolase-like"/>
    <property type="match status" value="1"/>
</dbReference>
<dbReference type="PROSITE" id="PS50075">
    <property type="entry name" value="CARRIER"/>
    <property type="match status" value="1"/>
</dbReference>
<keyword evidence="6" id="KW-0276">Fatty acid metabolism</keyword>
<evidence type="ECO:0000256" key="8">
    <source>
        <dbReference type="ARBA" id="ARBA00023002"/>
    </source>
</evidence>
<dbReference type="Gene3D" id="3.30.70.3290">
    <property type="match status" value="1"/>
</dbReference>
<dbReference type="PANTHER" id="PTHR43775">
    <property type="entry name" value="FATTY ACID SYNTHASE"/>
    <property type="match status" value="1"/>
</dbReference>
<dbReference type="PANTHER" id="PTHR43775:SF51">
    <property type="entry name" value="INACTIVE PHENOLPHTHIOCEROL SYNTHESIS POLYKETIDE SYNTHASE TYPE I PKS1-RELATED"/>
    <property type="match status" value="1"/>
</dbReference>
<dbReference type="Pfam" id="PF22621">
    <property type="entry name" value="CurL-like_PKS_C"/>
    <property type="match status" value="1"/>
</dbReference>
<dbReference type="InterPro" id="IPR014043">
    <property type="entry name" value="Acyl_transferase_dom"/>
</dbReference>
<dbReference type="GO" id="GO:0005886">
    <property type="term" value="C:plasma membrane"/>
    <property type="evidence" value="ECO:0007669"/>
    <property type="project" value="TreeGrafter"/>
</dbReference>
<keyword evidence="3" id="KW-0596">Phosphopantetheine</keyword>
<dbReference type="Gene3D" id="3.30.70.250">
    <property type="entry name" value="Malonyl-CoA ACP transacylase, ACP-binding"/>
    <property type="match status" value="1"/>
</dbReference>
<dbReference type="GO" id="GO:0004312">
    <property type="term" value="F:fatty acid synthase activity"/>
    <property type="evidence" value="ECO:0007669"/>
    <property type="project" value="TreeGrafter"/>
</dbReference>
<keyword evidence="24" id="KW-1185">Reference proteome</keyword>
<dbReference type="Pfam" id="PF00698">
    <property type="entry name" value="Acyl_transf_1"/>
    <property type="match status" value="1"/>
</dbReference>
<protein>
    <recommendedName>
        <fullName evidence="17">Phenolphthiocerol/phthiocerol polyketide synthase subunit E</fullName>
        <ecNumber evidence="16">2.3.1.292</ecNumber>
    </recommendedName>
    <alternativeName>
        <fullName evidence="19">(Phenol)carboxyphthiodiolenone synthase subunit E</fullName>
    </alternativeName>
    <alternativeName>
        <fullName evidence="20">Beta-ketoacyl-acyl-carrier-protein synthase I</fullName>
    </alternativeName>
    <alternativeName>
        <fullName evidence="18">Phthiocerol synthesis polyketide synthase type I PpsE</fullName>
    </alternativeName>
</protein>
<reference evidence="23 24" key="1">
    <citation type="submission" date="2019-10" db="EMBL/GenBank/DDBJ databases">
        <title>Genomic and transcriptomic insights into the perfect genentic adaptation of a filamentous nitrogen-fixing cyanobacterium to rice fields.</title>
        <authorList>
            <person name="Chen Z."/>
        </authorList>
    </citation>
    <scope>NUCLEOTIDE SEQUENCE [LARGE SCALE GENOMIC DNA]</scope>
    <source>
        <strain evidence="23">CCNUC1</strain>
    </source>
</reference>
<evidence type="ECO:0000256" key="16">
    <source>
        <dbReference type="ARBA" id="ARBA00066974"/>
    </source>
</evidence>
<feature type="domain" description="Ketosynthase family 3 (KS3)" evidence="22">
    <location>
        <begin position="13"/>
        <end position="439"/>
    </location>
</feature>
<comment type="catalytic activity">
    <reaction evidence="13">
        <text>docosanoyl-[(phenol)carboxyphthiodiolenone synthase] + 2 (S)-methylmalonyl-CoA + 3 malonyl-CoA + 5 NADPH + 10 H(+) = C34-carboxyphthiodiolenone-[(phenol)carboxyphthiodiolenone synthase] + 5 CO2 + 5 NADP(+) + 5 CoA + 2 H2O</text>
        <dbReference type="Rhea" id="RHEA:57752"/>
        <dbReference type="Rhea" id="RHEA-COMP:14987"/>
        <dbReference type="Rhea" id="RHEA-COMP:14988"/>
        <dbReference type="ChEBI" id="CHEBI:15377"/>
        <dbReference type="ChEBI" id="CHEBI:15378"/>
        <dbReference type="ChEBI" id="CHEBI:16526"/>
        <dbReference type="ChEBI" id="CHEBI:57287"/>
        <dbReference type="ChEBI" id="CHEBI:57327"/>
        <dbReference type="ChEBI" id="CHEBI:57384"/>
        <dbReference type="ChEBI" id="CHEBI:57783"/>
        <dbReference type="ChEBI" id="CHEBI:58349"/>
        <dbReference type="ChEBI" id="CHEBI:142237"/>
        <dbReference type="ChEBI" id="CHEBI:142238"/>
        <dbReference type="EC" id="2.3.1.292"/>
    </reaction>
</comment>
<dbReference type="InterPro" id="IPR020841">
    <property type="entry name" value="PKS_Beta-ketoAc_synthase_dom"/>
</dbReference>
<evidence type="ECO:0000313" key="23">
    <source>
        <dbReference type="EMBL" id="QFS52512.1"/>
    </source>
</evidence>
<dbReference type="Pfam" id="PF02801">
    <property type="entry name" value="Ketoacyl-synt_C"/>
    <property type="match status" value="1"/>
</dbReference>
<dbReference type="EC" id="2.3.1.292" evidence="16"/>